<feature type="transmembrane region" description="Helical" evidence="1">
    <location>
        <begin position="266"/>
        <end position="285"/>
    </location>
</feature>
<gene>
    <name evidence="2" type="ORF">MNBD_NITROSPIRAE01-1225</name>
</gene>
<dbReference type="AlphaFoldDB" id="A0A3B1CDE7"/>
<feature type="transmembrane region" description="Helical" evidence="1">
    <location>
        <begin position="138"/>
        <end position="163"/>
    </location>
</feature>
<feature type="transmembrane region" description="Helical" evidence="1">
    <location>
        <begin position="365"/>
        <end position="387"/>
    </location>
</feature>
<feature type="transmembrane region" description="Helical" evidence="1">
    <location>
        <begin position="170"/>
        <end position="193"/>
    </location>
</feature>
<organism evidence="2">
    <name type="scientific">hydrothermal vent metagenome</name>
    <dbReference type="NCBI Taxonomy" id="652676"/>
    <lineage>
        <taxon>unclassified sequences</taxon>
        <taxon>metagenomes</taxon>
        <taxon>ecological metagenomes</taxon>
    </lineage>
</organism>
<feature type="transmembrane region" description="Helical" evidence="1">
    <location>
        <begin position="115"/>
        <end position="132"/>
    </location>
</feature>
<keyword evidence="1" id="KW-1133">Transmembrane helix</keyword>
<keyword evidence="1" id="KW-0812">Transmembrane</keyword>
<reference evidence="2" key="1">
    <citation type="submission" date="2018-06" db="EMBL/GenBank/DDBJ databases">
        <authorList>
            <person name="Zhirakovskaya E."/>
        </authorList>
    </citation>
    <scope>NUCLEOTIDE SEQUENCE</scope>
</reference>
<feature type="transmembrane region" description="Helical" evidence="1">
    <location>
        <begin position="21"/>
        <end position="43"/>
    </location>
</feature>
<feature type="transmembrane region" description="Helical" evidence="1">
    <location>
        <begin position="63"/>
        <end position="83"/>
    </location>
</feature>
<feature type="transmembrane region" description="Helical" evidence="1">
    <location>
        <begin position="399"/>
        <end position="427"/>
    </location>
</feature>
<feature type="transmembrane region" description="Helical" evidence="1">
    <location>
        <begin position="292"/>
        <end position="311"/>
    </location>
</feature>
<sequence length="444" mass="50668">MFKTILKAKLRDIGRRLSYDWATYFILGPVIMGVSFLMGRKIFNDFAFGIGRIQSTWLSDETAVRLAFALLVLKIFFNFLPLARRLYASEYSLTVDDLLPINFAIRYKVFYLEQLFRDLPFFAGGAVLLLFFGKTDLLVWPFMIWLFFPAVEIGFTLTWIHFWSPDRKKLAGVFSILAFLLIFLPVVQLSWWADFFTFLFAPLGYYRGFKVWRYTDMGRVAQFFVGHETRKKRAAARAFFGGLCRILPKNIRPLVQRDLILTARNFVPHIWRNLILVFLVMISVISRGQIALEIYCAVGAFVIASTVSPLFQMQRPYRAMDVALPLSAEQVWRAKLTYARLLALPIPFVVWGIEMLMRPLPGQESVSLLLTLLLIGIAVSSLVGGSICEGDQRPVLQYIVAAFLCVLATLFIAVFNPVLFLLLFPVLSSLKGSAIIRIENEGLT</sequence>
<name>A0A3B1CDE7_9ZZZZ</name>
<dbReference type="EMBL" id="UOGF01000007">
    <property type="protein sequence ID" value="VAX26252.1"/>
    <property type="molecule type" value="Genomic_DNA"/>
</dbReference>
<evidence type="ECO:0000256" key="1">
    <source>
        <dbReference type="SAM" id="Phobius"/>
    </source>
</evidence>
<evidence type="ECO:0000313" key="2">
    <source>
        <dbReference type="EMBL" id="VAX26252.1"/>
    </source>
</evidence>
<proteinExistence type="predicted"/>
<accession>A0A3B1CDE7</accession>
<keyword evidence="1" id="KW-0472">Membrane</keyword>
<feature type="transmembrane region" description="Helical" evidence="1">
    <location>
        <begin position="331"/>
        <end position="353"/>
    </location>
</feature>
<protein>
    <submittedName>
        <fullName evidence="2">Uncharacterized protein</fullName>
    </submittedName>
</protein>